<feature type="compositionally biased region" description="Basic and acidic residues" evidence="1">
    <location>
        <begin position="115"/>
        <end position="129"/>
    </location>
</feature>
<evidence type="ECO:0000256" key="1">
    <source>
        <dbReference type="SAM" id="MobiDB-lite"/>
    </source>
</evidence>
<feature type="compositionally biased region" description="Basic residues" evidence="1">
    <location>
        <begin position="261"/>
        <end position="274"/>
    </location>
</feature>
<feature type="compositionally biased region" description="Low complexity" evidence="1">
    <location>
        <begin position="176"/>
        <end position="186"/>
    </location>
</feature>
<feature type="compositionally biased region" description="Low complexity" evidence="1">
    <location>
        <begin position="361"/>
        <end position="371"/>
    </location>
</feature>
<dbReference type="AlphaFoldDB" id="A0A6J4TUH6"/>
<feature type="compositionally biased region" description="Basic and acidic residues" evidence="1">
    <location>
        <begin position="68"/>
        <end position="91"/>
    </location>
</feature>
<feature type="compositionally biased region" description="Low complexity" evidence="1">
    <location>
        <begin position="455"/>
        <end position="473"/>
    </location>
</feature>
<proteinExistence type="predicted"/>
<accession>A0A6J4TUH6</accession>
<protein>
    <submittedName>
        <fullName evidence="2">Aldehyde dehydrogenase</fullName>
        <ecNumber evidence="2">1.2.1.3</ecNumber>
    </submittedName>
</protein>
<reference evidence="2" key="1">
    <citation type="submission" date="2020-02" db="EMBL/GenBank/DDBJ databases">
        <authorList>
            <person name="Meier V. D."/>
        </authorList>
    </citation>
    <scope>NUCLEOTIDE SEQUENCE</scope>
    <source>
        <strain evidence="2">AVDCRST_MAG30</strain>
    </source>
</reference>
<feature type="non-terminal residue" evidence="2">
    <location>
        <position position="1"/>
    </location>
</feature>
<feature type="compositionally biased region" description="Gly residues" evidence="1">
    <location>
        <begin position="31"/>
        <end position="46"/>
    </location>
</feature>
<feature type="compositionally biased region" description="Basic and acidic residues" evidence="1">
    <location>
        <begin position="431"/>
        <end position="442"/>
    </location>
</feature>
<feature type="compositionally biased region" description="Basic residues" evidence="1">
    <location>
        <begin position="407"/>
        <end position="424"/>
    </location>
</feature>
<feature type="compositionally biased region" description="Basic residues" evidence="1">
    <location>
        <begin position="187"/>
        <end position="197"/>
    </location>
</feature>
<feature type="compositionally biased region" description="Basic residues" evidence="1">
    <location>
        <begin position="14"/>
        <end position="29"/>
    </location>
</feature>
<feature type="region of interest" description="Disordered" evidence="1">
    <location>
        <begin position="1"/>
        <end position="479"/>
    </location>
</feature>
<name>A0A6J4TUH6_9ACTN</name>
<dbReference type="GO" id="GO:0004029">
    <property type="term" value="F:aldehyde dehydrogenase (NAD+) activity"/>
    <property type="evidence" value="ECO:0007669"/>
    <property type="project" value="UniProtKB-EC"/>
</dbReference>
<feature type="non-terminal residue" evidence="2">
    <location>
        <position position="479"/>
    </location>
</feature>
<sequence length="479" mass="51012">GDDGAGGPGPRPDLHRRRVGAVERHRRPRGGQLGHGAGDGVGPGGHGGRRRPRGGRRARGVRLVVADLGRRARGVDGPDRRGARRAHGGDRRPHRPGGGHAGQARPHDPGGPADDGLRRDAAAHGRDRVGGGGRQLADRPRARRRRRRDHAVELPAAPDLREGSPGARGGLHRRAQAVGGRAAQRVPARRPARRARAAGRGLQPGDGRRARGGGGDRGASRRRHGLLHRVDGGRAARERGGVADGQARRPRARRQVAERHPRGRAARGGHHRRRLEVLPELGADLQRPDADARPARAAAGGRGDRRGGGRALQAGRPVRPRDDARAARLRRPARPRARLHPHGPGGGGEARARRRGRARGARAGLLRAPDGLLGGHPGHDDRPGGDLRTRARDHALRRRGGRDPDRQRHRLRARGRRLVGRRGARQGGRAADPDGAGRDQRRGLQPAGAVRRLQAVGPRARAGALRPRGVPPGQVDAAV</sequence>
<feature type="compositionally biased region" description="Basic residues" evidence="1">
    <location>
        <begin position="327"/>
        <end position="341"/>
    </location>
</feature>
<organism evidence="2">
    <name type="scientific">uncultured Solirubrobacteraceae bacterium</name>
    <dbReference type="NCBI Taxonomy" id="1162706"/>
    <lineage>
        <taxon>Bacteria</taxon>
        <taxon>Bacillati</taxon>
        <taxon>Actinomycetota</taxon>
        <taxon>Thermoleophilia</taxon>
        <taxon>Solirubrobacterales</taxon>
        <taxon>Solirubrobacteraceae</taxon>
        <taxon>environmental samples</taxon>
    </lineage>
</organism>
<feature type="compositionally biased region" description="Basic residues" evidence="1">
    <location>
        <begin position="47"/>
        <end position="60"/>
    </location>
</feature>
<feature type="compositionally biased region" description="Basic and acidic residues" evidence="1">
    <location>
        <begin position="228"/>
        <end position="241"/>
    </location>
</feature>
<keyword evidence="2" id="KW-0560">Oxidoreductase</keyword>
<feature type="compositionally biased region" description="Basic and acidic residues" evidence="1">
    <location>
        <begin position="377"/>
        <end position="394"/>
    </location>
</feature>
<evidence type="ECO:0000313" key="2">
    <source>
        <dbReference type="EMBL" id="CAA9532320.1"/>
    </source>
</evidence>
<dbReference type="EC" id="1.2.1.3" evidence="2"/>
<gene>
    <name evidence="2" type="ORF">AVDCRST_MAG30-3901</name>
</gene>
<dbReference type="EMBL" id="CADCVS010000514">
    <property type="protein sequence ID" value="CAA9532320.1"/>
    <property type="molecule type" value="Genomic_DNA"/>
</dbReference>